<name>A0AAV8VMJ8_9CUCU</name>
<dbReference type="Proteomes" id="UP001159042">
    <property type="component" value="Unassembled WGS sequence"/>
</dbReference>
<evidence type="ECO:0000313" key="1">
    <source>
        <dbReference type="EMBL" id="KAJ8915443.1"/>
    </source>
</evidence>
<reference evidence="1 2" key="1">
    <citation type="journal article" date="2023" name="Insect Mol. Biol.">
        <title>Genome sequencing provides insights into the evolution of gene families encoding plant cell wall-degrading enzymes in longhorned beetles.</title>
        <authorList>
            <person name="Shin N.R."/>
            <person name="Okamura Y."/>
            <person name="Kirsch R."/>
            <person name="Pauchet Y."/>
        </authorList>
    </citation>
    <scope>NUCLEOTIDE SEQUENCE [LARGE SCALE GENOMIC DNA]</scope>
    <source>
        <strain evidence="1">EAD_L_NR</strain>
    </source>
</reference>
<keyword evidence="2" id="KW-1185">Reference proteome</keyword>
<comment type="caution">
    <text evidence="1">The sequence shown here is derived from an EMBL/GenBank/DDBJ whole genome shotgun (WGS) entry which is preliminary data.</text>
</comment>
<sequence length="248" mass="29016">MSRFGIENEDVIREEVQHLIPNNTKKSQESIWKQFMEFCDEKSYNIDDKDISTLQLAHVLEDFAFNMKKRNGEDYKECVVKVMFNSTAKQLQKMFFEKYNRKFDPFSDVEFMKARAARDAKRRKLQKDPSKRKLSASALSNEEYGKIIQTFDEDTPDGLQRMFFFVASHELAWRGGEGCEARICYFLEEKDNMGNYTGRIEYNPVFSKTTQGGSRKLADSKWLIPNIGNAKICPVRLFKKLMEKGENL</sequence>
<evidence type="ECO:0000313" key="2">
    <source>
        <dbReference type="Proteomes" id="UP001159042"/>
    </source>
</evidence>
<gene>
    <name evidence="1" type="ORF">NQ315_003204</name>
</gene>
<accession>A0AAV8VMJ8</accession>
<dbReference type="AlphaFoldDB" id="A0AAV8VMJ8"/>
<protein>
    <submittedName>
        <fullName evidence="1">Uncharacterized protein</fullName>
    </submittedName>
</protein>
<dbReference type="EMBL" id="JANEYG010000053">
    <property type="protein sequence ID" value="KAJ8915443.1"/>
    <property type="molecule type" value="Genomic_DNA"/>
</dbReference>
<proteinExistence type="predicted"/>
<organism evidence="1 2">
    <name type="scientific">Exocentrus adspersus</name>
    <dbReference type="NCBI Taxonomy" id="1586481"/>
    <lineage>
        <taxon>Eukaryota</taxon>
        <taxon>Metazoa</taxon>
        <taxon>Ecdysozoa</taxon>
        <taxon>Arthropoda</taxon>
        <taxon>Hexapoda</taxon>
        <taxon>Insecta</taxon>
        <taxon>Pterygota</taxon>
        <taxon>Neoptera</taxon>
        <taxon>Endopterygota</taxon>
        <taxon>Coleoptera</taxon>
        <taxon>Polyphaga</taxon>
        <taxon>Cucujiformia</taxon>
        <taxon>Chrysomeloidea</taxon>
        <taxon>Cerambycidae</taxon>
        <taxon>Lamiinae</taxon>
        <taxon>Acanthocinini</taxon>
        <taxon>Exocentrus</taxon>
    </lineage>
</organism>